<evidence type="ECO:0008006" key="5">
    <source>
        <dbReference type="Google" id="ProtNLM"/>
    </source>
</evidence>
<dbReference type="PANTHER" id="PTHR47926">
    <property type="entry name" value="PENTATRICOPEPTIDE REPEAT-CONTAINING PROTEIN"/>
    <property type="match status" value="1"/>
</dbReference>
<dbReference type="Gene3D" id="1.25.40.10">
    <property type="entry name" value="Tetratricopeptide repeat domain"/>
    <property type="match status" value="1"/>
</dbReference>
<protein>
    <recommendedName>
        <fullName evidence="5">Pentatricopeptide repeat-containing protein</fullName>
    </recommendedName>
</protein>
<dbReference type="InterPro" id="IPR011990">
    <property type="entry name" value="TPR-like_helical_dom_sf"/>
</dbReference>
<evidence type="ECO:0000313" key="3">
    <source>
        <dbReference type="EMBL" id="KAL3523161.1"/>
    </source>
</evidence>
<reference evidence="3 4" key="1">
    <citation type="submission" date="2024-11" db="EMBL/GenBank/DDBJ databases">
        <title>A near-complete genome assembly of Cinchona calisaya.</title>
        <authorList>
            <person name="Lian D.C."/>
            <person name="Zhao X.W."/>
            <person name="Wei L."/>
        </authorList>
    </citation>
    <scope>NUCLEOTIDE SEQUENCE [LARGE SCALE GENOMIC DNA]</scope>
    <source>
        <tissue evidence="3">Nenye</tissue>
    </source>
</reference>
<dbReference type="InterPro" id="IPR002885">
    <property type="entry name" value="PPR_rpt"/>
</dbReference>
<evidence type="ECO:0000313" key="4">
    <source>
        <dbReference type="Proteomes" id="UP001630127"/>
    </source>
</evidence>
<keyword evidence="4" id="KW-1185">Reference proteome</keyword>
<accession>A0ABD2ZUR7</accession>
<name>A0ABD2ZUR7_9GENT</name>
<proteinExistence type="predicted"/>
<feature type="repeat" description="PPR" evidence="2">
    <location>
        <begin position="5"/>
        <end position="39"/>
    </location>
</feature>
<gene>
    <name evidence="3" type="ORF">ACH5RR_015995</name>
</gene>
<comment type="caution">
    <text evidence="3">The sequence shown here is derived from an EMBL/GenBank/DDBJ whole genome shotgun (WGS) entry which is preliminary data.</text>
</comment>
<dbReference type="EMBL" id="JBJUIK010000007">
    <property type="protein sequence ID" value="KAL3523161.1"/>
    <property type="molecule type" value="Genomic_DNA"/>
</dbReference>
<dbReference type="InterPro" id="IPR046960">
    <property type="entry name" value="PPR_At4g14850-like_plant"/>
</dbReference>
<dbReference type="PROSITE" id="PS51375">
    <property type="entry name" value="PPR"/>
    <property type="match status" value="1"/>
</dbReference>
<organism evidence="3 4">
    <name type="scientific">Cinchona calisaya</name>
    <dbReference type="NCBI Taxonomy" id="153742"/>
    <lineage>
        <taxon>Eukaryota</taxon>
        <taxon>Viridiplantae</taxon>
        <taxon>Streptophyta</taxon>
        <taxon>Embryophyta</taxon>
        <taxon>Tracheophyta</taxon>
        <taxon>Spermatophyta</taxon>
        <taxon>Magnoliopsida</taxon>
        <taxon>eudicotyledons</taxon>
        <taxon>Gunneridae</taxon>
        <taxon>Pentapetalae</taxon>
        <taxon>asterids</taxon>
        <taxon>lamiids</taxon>
        <taxon>Gentianales</taxon>
        <taxon>Rubiaceae</taxon>
        <taxon>Cinchonoideae</taxon>
        <taxon>Cinchoneae</taxon>
        <taxon>Cinchona</taxon>
    </lineage>
</organism>
<sequence>MESRDIVSWNTMITGIVVYGYHEKAFCLMRQMQEAKTRTLAKGKEIRAYSIKNALASDVTIGSALVDMDAMWLPIFGKKGF</sequence>
<dbReference type="AlphaFoldDB" id="A0ABD2ZUR7"/>
<keyword evidence="1" id="KW-0677">Repeat</keyword>
<evidence type="ECO:0000256" key="1">
    <source>
        <dbReference type="ARBA" id="ARBA00022737"/>
    </source>
</evidence>
<dbReference type="Proteomes" id="UP001630127">
    <property type="component" value="Unassembled WGS sequence"/>
</dbReference>
<evidence type="ECO:0000256" key="2">
    <source>
        <dbReference type="PROSITE-ProRule" id="PRU00708"/>
    </source>
</evidence>
<dbReference type="NCBIfam" id="TIGR00756">
    <property type="entry name" value="PPR"/>
    <property type="match status" value="1"/>
</dbReference>